<name>A0AB34G3B5_9HYPO</name>
<keyword evidence="3" id="KW-1185">Reference proteome</keyword>
<organism evidence="2 3">
    <name type="scientific">Purpureocillium lavendulum</name>
    <dbReference type="NCBI Taxonomy" id="1247861"/>
    <lineage>
        <taxon>Eukaryota</taxon>
        <taxon>Fungi</taxon>
        <taxon>Dikarya</taxon>
        <taxon>Ascomycota</taxon>
        <taxon>Pezizomycotina</taxon>
        <taxon>Sordariomycetes</taxon>
        <taxon>Hypocreomycetidae</taxon>
        <taxon>Hypocreales</taxon>
        <taxon>Ophiocordycipitaceae</taxon>
        <taxon>Purpureocillium</taxon>
    </lineage>
</organism>
<dbReference type="AlphaFoldDB" id="A0AB34G3B5"/>
<comment type="caution">
    <text evidence="2">The sequence shown here is derived from an EMBL/GenBank/DDBJ whole genome shotgun (WGS) entry which is preliminary data.</text>
</comment>
<evidence type="ECO:0000313" key="3">
    <source>
        <dbReference type="Proteomes" id="UP001163105"/>
    </source>
</evidence>
<feature type="region of interest" description="Disordered" evidence="1">
    <location>
        <begin position="230"/>
        <end position="274"/>
    </location>
</feature>
<proteinExistence type="predicted"/>
<dbReference type="Proteomes" id="UP001163105">
    <property type="component" value="Unassembled WGS sequence"/>
</dbReference>
<feature type="region of interest" description="Disordered" evidence="1">
    <location>
        <begin position="1"/>
        <end position="20"/>
    </location>
</feature>
<dbReference type="EMBL" id="JAQHRD010000001">
    <property type="protein sequence ID" value="KAJ6445441.1"/>
    <property type="molecule type" value="Genomic_DNA"/>
</dbReference>
<protein>
    <submittedName>
        <fullName evidence="2">Acetolactate synthase</fullName>
    </submittedName>
</protein>
<feature type="compositionally biased region" description="Basic and acidic residues" evidence="1">
    <location>
        <begin position="261"/>
        <end position="274"/>
    </location>
</feature>
<accession>A0AB34G3B5</accession>
<sequence>MGGSAFSAGDRPLHTPRMPKPVYEQVKRRCMAILRESFSCVACPIEGPGKQDFGDIDILVAWPKKDITSTRDSLRAMGEALGAARIIINEAASSNLALPWPRSPATELDSTNADGDESQEKYIQVDLRICKTLEEMQWMLFKHAHGDIWNILGSTIRPYGLTVDDGAMWLRVPEIENTNRNRAKVFLTSEPAKVLSFLGLPIGGYWDRPFESLDAMFEYAARCRMMYVPPRDPSSSSNDGGGGGADDEPPASSSTGGRQAAAEEDRRRLKSNDRRRMKGRPAFRAWIDDFIPACRQAGRFSDAPPRTTRERITEEALDAFRARDEFDARRDAFLQDRQRETIWNTLIKGAAPEPDRATATGAAVTYRACLVKALKRIVLEGDDSYGVRYEHAFRDDRGFWRFDRVVDFIDRYKDRVGEAAYERQHGRYMEHLKAKKLKAEGGQRS</sequence>
<evidence type="ECO:0000256" key="1">
    <source>
        <dbReference type="SAM" id="MobiDB-lite"/>
    </source>
</evidence>
<evidence type="ECO:0000313" key="2">
    <source>
        <dbReference type="EMBL" id="KAJ6445441.1"/>
    </source>
</evidence>
<reference evidence="2" key="1">
    <citation type="submission" date="2023-01" db="EMBL/GenBank/DDBJ databases">
        <title>The growth and conidiation of Purpureocillium lavendulum are regulated by nitrogen source and histone H3K14 acetylation.</title>
        <authorList>
            <person name="Tang P."/>
            <person name="Han J."/>
            <person name="Zhang C."/>
            <person name="Tang P."/>
            <person name="Qi F."/>
            <person name="Zhang K."/>
            <person name="Liang L."/>
        </authorList>
    </citation>
    <scope>NUCLEOTIDE SEQUENCE</scope>
    <source>
        <strain evidence="2">YMF1.00683</strain>
    </source>
</reference>
<gene>
    <name evidence="2" type="ORF">O9K51_00202</name>
</gene>